<dbReference type="SUPFAM" id="SSF56784">
    <property type="entry name" value="HAD-like"/>
    <property type="match status" value="1"/>
</dbReference>
<keyword evidence="7" id="KW-0113">Calvin cycle</keyword>
<dbReference type="SFLD" id="SFLDG01135">
    <property type="entry name" value="C1.5.6:_HAD__Beta-PGM__Phospha"/>
    <property type="match status" value="1"/>
</dbReference>
<evidence type="ECO:0000256" key="13">
    <source>
        <dbReference type="HAMAP-Rule" id="MF_00495"/>
    </source>
</evidence>
<feature type="binding site" evidence="13">
    <location>
        <position position="9"/>
    </location>
    <ligand>
        <name>Mg(2+)</name>
        <dbReference type="ChEBI" id="CHEBI:18420"/>
    </ligand>
</feature>
<comment type="subunit">
    <text evidence="5">Homotrimer.</text>
</comment>
<dbReference type="GO" id="GO:0046295">
    <property type="term" value="P:glycolate biosynthetic process"/>
    <property type="evidence" value="ECO:0007669"/>
    <property type="project" value="UniProtKB-UniRule"/>
</dbReference>
<dbReference type="InterPro" id="IPR036412">
    <property type="entry name" value="HAD-like_sf"/>
</dbReference>
<evidence type="ECO:0000256" key="8">
    <source>
        <dbReference type="ARBA" id="ARBA00022723"/>
    </source>
</evidence>
<dbReference type="RefSeq" id="WP_130037666.1">
    <property type="nucleotide sequence ID" value="NZ_JACCEV010000001.1"/>
</dbReference>
<reference evidence="14 15" key="1">
    <citation type="submission" date="2020-07" db="EMBL/GenBank/DDBJ databases">
        <title>Taxonomic revisions and descriptions of new bacterial species based on genomic comparisons in the high-G+C-content subgroup of the family Alcaligenaceae.</title>
        <authorList>
            <person name="Szabo A."/>
            <person name="Felfoldi T."/>
        </authorList>
    </citation>
    <scope>NUCLEOTIDE SEQUENCE [LARGE SCALE GENOMIC DNA]</scope>
    <source>
        <strain evidence="14 15">DSM 25667</strain>
    </source>
</reference>
<comment type="catalytic activity">
    <reaction evidence="1 13">
        <text>2-phosphoglycolate + H2O = glycolate + phosphate</text>
        <dbReference type="Rhea" id="RHEA:14369"/>
        <dbReference type="ChEBI" id="CHEBI:15377"/>
        <dbReference type="ChEBI" id="CHEBI:29805"/>
        <dbReference type="ChEBI" id="CHEBI:43474"/>
        <dbReference type="ChEBI" id="CHEBI:58033"/>
        <dbReference type="EC" id="3.1.3.18"/>
    </reaction>
</comment>
<evidence type="ECO:0000256" key="3">
    <source>
        <dbReference type="ARBA" id="ARBA00004818"/>
    </source>
</evidence>
<dbReference type="SFLD" id="SFLDG01129">
    <property type="entry name" value="C1.5:_HAD__Beta-PGM__Phosphata"/>
    <property type="match status" value="1"/>
</dbReference>
<dbReference type="InterPro" id="IPR037512">
    <property type="entry name" value="PGPase_prok"/>
</dbReference>
<comment type="function">
    <text evidence="12 13">Specifically catalyzes the dephosphorylation of 2-phosphoglycolate. Is involved in the dissimilation of the intracellular 2-phosphoglycolate formed during the DNA repair of 3'-phosphoglycolate ends, a major class of DNA lesions induced by oxidative stress.</text>
</comment>
<gene>
    <name evidence="14" type="ORF">H0A62_04960</name>
</gene>
<accession>A0A853GPI2</accession>
<evidence type="ECO:0000256" key="9">
    <source>
        <dbReference type="ARBA" id="ARBA00022801"/>
    </source>
</evidence>
<evidence type="ECO:0000256" key="4">
    <source>
        <dbReference type="ARBA" id="ARBA00006171"/>
    </source>
</evidence>
<dbReference type="FunFam" id="3.40.50.1000:FF:000022">
    <property type="entry name" value="Phosphoglycolate phosphatase"/>
    <property type="match status" value="1"/>
</dbReference>
<evidence type="ECO:0000256" key="2">
    <source>
        <dbReference type="ARBA" id="ARBA00001946"/>
    </source>
</evidence>
<evidence type="ECO:0000256" key="6">
    <source>
        <dbReference type="ARBA" id="ARBA00013078"/>
    </source>
</evidence>
<name>A0A853GPI2_9BURK</name>
<dbReference type="InterPro" id="IPR023214">
    <property type="entry name" value="HAD_sf"/>
</dbReference>
<evidence type="ECO:0000256" key="5">
    <source>
        <dbReference type="ARBA" id="ARBA00011233"/>
    </source>
</evidence>
<dbReference type="GO" id="GO:0046872">
    <property type="term" value="F:metal ion binding"/>
    <property type="evidence" value="ECO:0007669"/>
    <property type="project" value="UniProtKB-KW"/>
</dbReference>
<dbReference type="InterPro" id="IPR041492">
    <property type="entry name" value="HAD_2"/>
</dbReference>
<dbReference type="PRINTS" id="PR00413">
    <property type="entry name" value="HADHALOGNASE"/>
</dbReference>
<dbReference type="Gene3D" id="3.40.50.1000">
    <property type="entry name" value="HAD superfamily/HAD-like"/>
    <property type="match status" value="1"/>
</dbReference>
<dbReference type="EMBL" id="JACCEV010000001">
    <property type="protein sequence ID" value="NYT84948.1"/>
    <property type="molecule type" value="Genomic_DNA"/>
</dbReference>
<dbReference type="InterPro" id="IPR023198">
    <property type="entry name" value="PGP-like_dom2"/>
</dbReference>
<dbReference type="Pfam" id="PF13419">
    <property type="entry name" value="HAD_2"/>
    <property type="match status" value="1"/>
</dbReference>
<dbReference type="AlphaFoldDB" id="A0A853GPI2"/>
<dbReference type="InterPro" id="IPR006439">
    <property type="entry name" value="HAD-SF_hydro_IA"/>
</dbReference>
<comment type="cofactor">
    <cofactor evidence="2 13">
        <name>Mg(2+)</name>
        <dbReference type="ChEBI" id="CHEBI:18420"/>
    </cofactor>
</comment>
<dbReference type="PANTHER" id="PTHR43434">
    <property type="entry name" value="PHOSPHOGLYCOLATE PHOSPHATASE"/>
    <property type="match status" value="1"/>
</dbReference>
<evidence type="ECO:0000313" key="14">
    <source>
        <dbReference type="EMBL" id="NYT84948.1"/>
    </source>
</evidence>
<keyword evidence="9 13" id="KW-0378">Hydrolase</keyword>
<comment type="caution">
    <text evidence="14">The sequence shown here is derived from an EMBL/GenBank/DDBJ whole genome shotgun (WGS) entry which is preliminary data.</text>
</comment>
<dbReference type="GO" id="GO:0008967">
    <property type="term" value="F:phosphoglycolate phosphatase activity"/>
    <property type="evidence" value="ECO:0007669"/>
    <property type="project" value="UniProtKB-UniRule"/>
</dbReference>
<dbReference type="NCBIfam" id="TIGR01509">
    <property type="entry name" value="HAD-SF-IA-v3"/>
    <property type="match status" value="1"/>
</dbReference>
<dbReference type="NCBIfam" id="TIGR01449">
    <property type="entry name" value="PGP_bact"/>
    <property type="match status" value="1"/>
</dbReference>
<dbReference type="NCBIfam" id="TIGR01549">
    <property type="entry name" value="HAD-SF-IA-v1"/>
    <property type="match status" value="1"/>
</dbReference>
<dbReference type="GO" id="GO:0019253">
    <property type="term" value="P:reductive pentose-phosphate cycle"/>
    <property type="evidence" value="ECO:0007669"/>
    <property type="project" value="UniProtKB-KW"/>
</dbReference>
<dbReference type="GO" id="GO:0006281">
    <property type="term" value="P:DNA repair"/>
    <property type="evidence" value="ECO:0007669"/>
    <property type="project" value="TreeGrafter"/>
</dbReference>
<comment type="similarity">
    <text evidence="4 13">Belongs to the HAD-like hydrolase superfamily. CbbY/CbbZ/Gph/YieH family.</text>
</comment>
<dbReference type="EC" id="3.1.3.18" evidence="6 13"/>
<evidence type="ECO:0000256" key="1">
    <source>
        <dbReference type="ARBA" id="ARBA00000830"/>
    </source>
</evidence>
<comment type="pathway">
    <text evidence="3 13">Organic acid metabolism; glycolate biosynthesis; glycolate from 2-phosphoglycolate: step 1/1.</text>
</comment>
<keyword evidence="11 13" id="KW-0119">Carbohydrate metabolism</keyword>
<dbReference type="SFLD" id="SFLDS00003">
    <property type="entry name" value="Haloacid_Dehalogenase"/>
    <property type="match status" value="1"/>
</dbReference>
<evidence type="ECO:0000256" key="10">
    <source>
        <dbReference type="ARBA" id="ARBA00022842"/>
    </source>
</evidence>
<dbReference type="CDD" id="cd16417">
    <property type="entry name" value="HAD_PGPase"/>
    <property type="match status" value="1"/>
</dbReference>
<evidence type="ECO:0000256" key="12">
    <source>
        <dbReference type="ARBA" id="ARBA00059247"/>
    </source>
</evidence>
<evidence type="ECO:0000256" key="11">
    <source>
        <dbReference type="ARBA" id="ARBA00023277"/>
    </source>
</evidence>
<evidence type="ECO:0000313" key="15">
    <source>
        <dbReference type="Proteomes" id="UP000554144"/>
    </source>
</evidence>
<keyword evidence="10 13" id="KW-0460">Magnesium</keyword>
<feature type="binding site" evidence="13">
    <location>
        <position position="173"/>
    </location>
    <ligand>
        <name>Mg(2+)</name>
        <dbReference type="ChEBI" id="CHEBI:18420"/>
    </ligand>
</feature>
<dbReference type="OrthoDB" id="9807630at2"/>
<keyword evidence="15" id="KW-1185">Reference proteome</keyword>
<organism evidence="14 15">
    <name type="scientific">Pollutimonas harenae</name>
    <dbReference type="NCBI Taxonomy" id="657015"/>
    <lineage>
        <taxon>Bacteria</taxon>
        <taxon>Pseudomonadati</taxon>
        <taxon>Pseudomonadota</taxon>
        <taxon>Betaproteobacteria</taxon>
        <taxon>Burkholderiales</taxon>
        <taxon>Alcaligenaceae</taxon>
        <taxon>Pollutimonas</taxon>
    </lineage>
</organism>
<feature type="active site" description="Nucleophile" evidence="13">
    <location>
        <position position="9"/>
    </location>
</feature>
<keyword evidence="8 13" id="KW-0479">Metal-binding</keyword>
<dbReference type="InterPro" id="IPR050155">
    <property type="entry name" value="HAD-like_hydrolase_sf"/>
</dbReference>
<dbReference type="HAMAP" id="MF_00495">
    <property type="entry name" value="GPH_hydrolase_bact"/>
    <property type="match status" value="1"/>
</dbReference>
<protein>
    <recommendedName>
        <fullName evidence="6 13">Phosphoglycolate phosphatase</fullName>
        <shortName evidence="13">PGP</shortName>
        <shortName evidence="13">PGPase</shortName>
        <ecNumber evidence="6 13">3.1.3.18</ecNumber>
    </recommendedName>
</protein>
<dbReference type="PANTHER" id="PTHR43434:SF1">
    <property type="entry name" value="PHOSPHOGLYCOLATE PHOSPHATASE"/>
    <property type="match status" value="1"/>
</dbReference>
<sequence>MTLTAALFDLDGTLLDTIPDLSQAANAMRQDLGLATVPQATIASYVGKGTENLVMRTLANNPTGTIPSQDDIRQGLTLFNRHYHACNGDSAVLYPGALEGLQAFKDAGYKLAIVTNKPTEFTLPLLERSGIAAFFDCVVCGDTCEQKKPQPMPFLHACSLLGVQPGQALAIGDSINDALAARAAGIPVLAVPYGYNEGMDVRDLPVDDIVTSIAEAAHWAANRKTEYQEP</sequence>
<evidence type="ECO:0000256" key="7">
    <source>
        <dbReference type="ARBA" id="ARBA00022567"/>
    </source>
</evidence>
<proteinExistence type="inferred from homology"/>
<dbReference type="NCBIfam" id="NF009695">
    <property type="entry name" value="PRK13222.1-2"/>
    <property type="match status" value="1"/>
</dbReference>
<feature type="binding site" evidence="13">
    <location>
        <position position="11"/>
    </location>
    <ligand>
        <name>Mg(2+)</name>
        <dbReference type="ChEBI" id="CHEBI:18420"/>
    </ligand>
</feature>
<dbReference type="GO" id="GO:0005829">
    <property type="term" value="C:cytosol"/>
    <property type="evidence" value="ECO:0007669"/>
    <property type="project" value="TreeGrafter"/>
</dbReference>
<dbReference type="Gene3D" id="1.10.150.240">
    <property type="entry name" value="Putative phosphatase, domain 2"/>
    <property type="match status" value="1"/>
</dbReference>
<dbReference type="Proteomes" id="UP000554144">
    <property type="component" value="Unassembled WGS sequence"/>
</dbReference>
<dbReference type="UniPathway" id="UPA00865">
    <property type="reaction ID" value="UER00834"/>
</dbReference>